<evidence type="ECO:0000313" key="1">
    <source>
        <dbReference type="EMBL" id="QPH17501.1"/>
    </source>
</evidence>
<dbReference type="Proteomes" id="UP000594364">
    <property type="component" value="Chromosome 6"/>
</dbReference>
<proteinExistence type="predicted"/>
<evidence type="ECO:0000313" key="2">
    <source>
        <dbReference type="Proteomes" id="UP000594364"/>
    </source>
</evidence>
<dbReference type="AlphaFoldDB" id="A0A7U3Q1P8"/>
<protein>
    <submittedName>
        <fullName evidence="1">Uncharacterized protein</fullName>
    </submittedName>
</protein>
<gene>
    <name evidence="1" type="ORF">C2857_002361</name>
</gene>
<dbReference type="EMBL" id="CP031390">
    <property type="protein sequence ID" value="QPH17501.1"/>
    <property type="molecule type" value="Genomic_DNA"/>
</dbReference>
<accession>A0A7U3Q1P8</accession>
<reference evidence="1 2" key="1">
    <citation type="journal article" date="2018" name="PLoS Genet.">
        <title>Repeat elements organise 3D genome structure and mediate transcription in the filamentous fungus Epichloe festucae.</title>
        <authorList>
            <person name="Winter D.J."/>
            <person name="Ganley A.R.D."/>
            <person name="Young C.A."/>
            <person name="Liachko I."/>
            <person name="Schardl C.L."/>
            <person name="Dupont P.Y."/>
            <person name="Berry D."/>
            <person name="Ram A."/>
            <person name="Scott B."/>
            <person name="Cox M.P."/>
        </authorList>
    </citation>
    <scope>NUCLEOTIDE SEQUENCE [LARGE SCALE GENOMIC DNA]</scope>
    <source>
        <strain evidence="1 2">Fl1</strain>
    </source>
</reference>
<keyword evidence="2" id="KW-1185">Reference proteome</keyword>
<dbReference type="OrthoDB" id="4937683at2759"/>
<organism evidence="1 2">
    <name type="scientific">Epichloe festucae (strain Fl1)</name>
    <dbReference type="NCBI Taxonomy" id="877507"/>
    <lineage>
        <taxon>Eukaryota</taxon>
        <taxon>Fungi</taxon>
        <taxon>Dikarya</taxon>
        <taxon>Ascomycota</taxon>
        <taxon>Pezizomycotina</taxon>
        <taxon>Sordariomycetes</taxon>
        <taxon>Hypocreomycetidae</taxon>
        <taxon>Hypocreales</taxon>
        <taxon>Clavicipitaceae</taxon>
        <taxon>Epichloe</taxon>
    </lineage>
</organism>
<sequence>MAPVTAITVSRLFDFPSRRNSEAPEVAASILELRHEVGAMRRDISARLDQVSISTSELERRLLDIESSFMAHLNARLDNLLEGVTTTRLDIQGLALDFDQGHDRVFSGLNHVRGSVFDVVHKSQKQISRSIDGLSKTLTESNDRARDGFLEIGRGIDVSHNAIVEKLDMVPKDISSTICDKIDNANGNVNQKIMESRDHVCDRISQVQEEVERSRRRINEKINSMHEATAGLVNTTRDRVMHKVDRIAAILCSILPVVREIRNSCQSTVSKEVGFEDFVGDTAHLDTNVEGETSKRKKRLESILKFPKY</sequence>
<name>A0A7U3Q1P8_EPIFF</name>